<name>A0A914PTP4_9BILA</name>
<evidence type="ECO:0000313" key="1">
    <source>
        <dbReference type="Proteomes" id="UP000887578"/>
    </source>
</evidence>
<accession>A0A914PTP4</accession>
<protein>
    <submittedName>
        <fullName evidence="2">Uncharacterized protein</fullName>
    </submittedName>
</protein>
<dbReference type="Proteomes" id="UP000887578">
    <property type="component" value="Unplaced"/>
</dbReference>
<organism evidence="1 2">
    <name type="scientific">Panagrolaimus davidi</name>
    <dbReference type="NCBI Taxonomy" id="227884"/>
    <lineage>
        <taxon>Eukaryota</taxon>
        <taxon>Metazoa</taxon>
        <taxon>Ecdysozoa</taxon>
        <taxon>Nematoda</taxon>
        <taxon>Chromadorea</taxon>
        <taxon>Rhabditida</taxon>
        <taxon>Tylenchina</taxon>
        <taxon>Panagrolaimomorpha</taxon>
        <taxon>Panagrolaimoidea</taxon>
        <taxon>Panagrolaimidae</taxon>
        <taxon>Panagrolaimus</taxon>
    </lineage>
</organism>
<dbReference type="WBParaSite" id="PDA_v2.g2159.t1">
    <property type="protein sequence ID" value="PDA_v2.g2159.t1"/>
    <property type="gene ID" value="PDA_v2.g2159"/>
</dbReference>
<sequence length="245" mass="28007">MTTKGDFVFSKDKRQSIANNFSNTDKSDQCSNLNLNQNCSFLIPVQYSNNPKNYNYHDAQVSDKYNKSAKSEAWNKSTDYCLHTLILNDKSEEANKKWKKDGLSDANNITLSLHINAYENTKEITELDKLDGENFELKRNKVIMHKQLFPRLMIRNPFEFPRQQEEDHVTEPEVTGFRASQRLLGSNQSISSNTVRIPTAVVGSHVANTNLGCPMIRFIRPNLVSSQVQQQHFFRHPPDLGLSVG</sequence>
<reference evidence="2" key="1">
    <citation type="submission" date="2022-11" db="UniProtKB">
        <authorList>
            <consortium name="WormBaseParasite"/>
        </authorList>
    </citation>
    <scope>IDENTIFICATION</scope>
</reference>
<dbReference type="AlphaFoldDB" id="A0A914PTP4"/>
<evidence type="ECO:0000313" key="2">
    <source>
        <dbReference type="WBParaSite" id="PDA_v2.g2159.t1"/>
    </source>
</evidence>
<keyword evidence="1" id="KW-1185">Reference proteome</keyword>
<proteinExistence type="predicted"/>